<proteinExistence type="predicted"/>
<dbReference type="InterPro" id="IPR014710">
    <property type="entry name" value="RmlC-like_jellyroll"/>
</dbReference>
<name>A0A0G0L596_9BACT</name>
<reference evidence="1 2" key="1">
    <citation type="journal article" date="2015" name="Nature">
        <title>rRNA introns, odd ribosomes, and small enigmatic genomes across a large radiation of phyla.</title>
        <authorList>
            <person name="Brown C.T."/>
            <person name="Hug L.A."/>
            <person name="Thomas B.C."/>
            <person name="Sharon I."/>
            <person name="Castelle C.J."/>
            <person name="Singh A."/>
            <person name="Wilkins M.J."/>
            <person name="Williams K.H."/>
            <person name="Banfield J.F."/>
        </authorList>
    </citation>
    <scope>NUCLEOTIDE SEQUENCE [LARGE SCALE GENOMIC DNA]</scope>
</reference>
<dbReference type="STRING" id="1618570.UT08_C0001G0053"/>
<gene>
    <name evidence="1" type="ORF">UT08_C0001G0053</name>
</gene>
<dbReference type="EMBL" id="LBVL01000001">
    <property type="protein sequence ID" value="KKQ86187.1"/>
    <property type="molecule type" value="Genomic_DNA"/>
</dbReference>
<comment type="caution">
    <text evidence="1">The sequence shown here is derived from an EMBL/GenBank/DDBJ whole genome shotgun (WGS) entry which is preliminary data.</text>
</comment>
<dbReference type="AlphaFoldDB" id="A0A0G0L596"/>
<dbReference type="InterPro" id="IPR011051">
    <property type="entry name" value="RmlC_Cupin_sf"/>
</dbReference>
<dbReference type="Proteomes" id="UP000034081">
    <property type="component" value="Unassembled WGS sequence"/>
</dbReference>
<evidence type="ECO:0008006" key="3">
    <source>
        <dbReference type="Google" id="ProtNLM"/>
    </source>
</evidence>
<protein>
    <recommendedName>
        <fullName evidence="3">Cupin 2 conserved barrel domain-containing protein</fullName>
    </recommendedName>
</protein>
<evidence type="ECO:0000313" key="2">
    <source>
        <dbReference type="Proteomes" id="UP000034081"/>
    </source>
</evidence>
<evidence type="ECO:0000313" key="1">
    <source>
        <dbReference type="EMBL" id="KKQ86187.1"/>
    </source>
</evidence>
<dbReference type="Gene3D" id="2.60.120.10">
    <property type="entry name" value="Jelly Rolls"/>
    <property type="match status" value="1"/>
</dbReference>
<organism evidence="1 2">
    <name type="scientific">Candidatus Woesebacteria bacterium GW2011_GWB1_38_8</name>
    <dbReference type="NCBI Taxonomy" id="1618570"/>
    <lineage>
        <taxon>Bacteria</taxon>
        <taxon>Candidatus Woeseibacteriota</taxon>
    </lineage>
</organism>
<dbReference type="SUPFAM" id="SSF51182">
    <property type="entry name" value="RmlC-like cupins"/>
    <property type="match status" value="1"/>
</dbReference>
<accession>A0A0G0L596</accession>
<sequence length="122" mass="14097">MNVQKVVEELKRKYPGKNIVVDNEDGYQEIICEIEPTNDHPKRSIALVVVGEIRPHMHKTTTEIYEVFKGKLRMFIDGKTHVLGMGQRIEIKPGHVHYGDGEEVWFKTYSTPGWTPEDHILV</sequence>